<gene>
    <name evidence="1" type="ORF">AVDCRST_MAG76-396</name>
</gene>
<proteinExistence type="predicted"/>
<name>A0A6J4H8U8_9ACTN</name>
<accession>A0A6J4H8U8</accession>
<evidence type="ECO:0000313" key="1">
    <source>
        <dbReference type="EMBL" id="CAA9215753.1"/>
    </source>
</evidence>
<feature type="non-terminal residue" evidence="1">
    <location>
        <position position="35"/>
    </location>
</feature>
<sequence>MTGINVGAQPYWNAEATMLMHTRGILVMTPDSAMV</sequence>
<protein>
    <submittedName>
        <fullName evidence="1">Acyl-CoA carboxylase subunits</fullName>
    </submittedName>
</protein>
<dbReference type="EMBL" id="CADCSZ010000026">
    <property type="protein sequence ID" value="CAA9215753.1"/>
    <property type="molecule type" value="Genomic_DNA"/>
</dbReference>
<reference evidence="1" key="1">
    <citation type="submission" date="2020-02" db="EMBL/GenBank/DDBJ databases">
        <authorList>
            <person name="Meier V. D."/>
        </authorList>
    </citation>
    <scope>NUCLEOTIDE SEQUENCE</scope>
    <source>
        <strain evidence="1">AVDCRST_MAG76</strain>
    </source>
</reference>
<organism evidence="1">
    <name type="scientific">uncultured Acidimicrobiales bacterium</name>
    <dbReference type="NCBI Taxonomy" id="310071"/>
    <lineage>
        <taxon>Bacteria</taxon>
        <taxon>Bacillati</taxon>
        <taxon>Actinomycetota</taxon>
        <taxon>Acidimicrobiia</taxon>
        <taxon>Acidimicrobiales</taxon>
        <taxon>environmental samples</taxon>
    </lineage>
</organism>
<dbReference type="AlphaFoldDB" id="A0A6J4H8U8"/>